<dbReference type="OrthoDB" id="21522at2759"/>
<dbReference type="Proteomes" id="UP000295192">
    <property type="component" value="Unassembled WGS sequence"/>
</dbReference>
<accession>A0A484BBC0</accession>
<evidence type="ECO:0000313" key="2">
    <source>
        <dbReference type="Proteomes" id="UP000295192"/>
    </source>
</evidence>
<gene>
    <name evidence="1" type="ORF">AWZ03_007589</name>
</gene>
<proteinExistence type="predicted"/>
<dbReference type="PANTHER" id="PTHR16356:SF1">
    <property type="entry name" value="TRANSMEMBRANE AND COILED-COIL DOMAIN-CONTAINING PROTEIN 6"/>
    <property type="match status" value="1"/>
</dbReference>
<dbReference type="InterPro" id="IPR016024">
    <property type="entry name" value="ARM-type_fold"/>
</dbReference>
<evidence type="ECO:0000313" key="1">
    <source>
        <dbReference type="EMBL" id="TDG45989.1"/>
    </source>
</evidence>
<dbReference type="OMA" id="CRMKAKD"/>
<dbReference type="PANTHER" id="PTHR16356">
    <property type="entry name" value="TRANSMEMBRANE AND COILED-COIL DOMAIN-CONTAINING PROTEIN 6 TMCO6"/>
    <property type="match status" value="1"/>
</dbReference>
<keyword evidence="2" id="KW-1185">Reference proteome</keyword>
<dbReference type="STRING" id="7232.A0A484BBC0"/>
<dbReference type="AlphaFoldDB" id="A0A484BBC0"/>
<organism evidence="1 2">
    <name type="scientific">Drosophila navojoa</name>
    <name type="common">Fruit fly</name>
    <dbReference type="NCBI Taxonomy" id="7232"/>
    <lineage>
        <taxon>Eukaryota</taxon>
        <taxon>Metazoa</taxon>
        <taxon>Ecdysozoa</taxon>
        <taxon>Arthropoda</taxon>
        <taxon>Hexapoda</taxon>
        <taxon>Insecta</taxon>
        <taxon>Pterygota</taxon>
        <taxon>Neoptera</taxon>
        <taxon>Endopterygota</taxon>
        <taxon>Diptera</taxon>
        <taxon>Brachycera</taxon>
        <taxon>Muscomorpha</taxon>
        <taxon>Ephydroidea</taxon>
        <taxon>Drosophilidae</taxon>
        <taxon>Drosophila</taxon>
    </lineage>
</organism>
<protein>
    <submittedName>
        <fullName evidence="1">Uncharacterized protein</fullName>
    </submittedName>
</protein>
<comment type="caution">
    <text evidence="1">The sequence shown here is derived from an EMBL/GenBank/DDBJ whole genome shotgun (WGS) entry which is preliminary data.</text>
</comment>
<dbReference type="EMBL" id="LSRL02000067">
    <property type="protein sequence ID" value="TDG45989.1"/>
    <property type="molecule type" value="Genomic_DNA"/>
</dbReference>
<dbReference type="Gene3D" id="1.25.10.10">
    <property type="entry name" value="Leucine-rich Repeat Variant"/>
    <property type="match status" value="1"/>
</dbReference>
<name>A0A484BBC0_DRONA</name>
<dbReference type="InterPro" id="IPR011989">
    <property type="entry name" value="ARM-like"/>
</dbReference>
<dbReference type="SUPFAM" id="SSF48371">
    <property type="entry name" value="ARM repeat"/>
    <property type="match status" value="1"/>
</dbReference>
<sequence>MEGTPLSSNTVAASVQISDTALRLRIREYARQQRKELRTNTTDALRFGLGQIKDKISELENLSIRDVHGMASRIKRRKHATSEDMYRLSHAFLQGNENINAFAGVQGATQVIIKEFTGTQMQRQIEAAECLCNYSLGDAHVCEKITTMAGSYLVTFLDNQEPRLKRSCLWTLANILATCSKSASMLLQMQLASKLWKLYTLPASDTHGYQEDAGICLHLIATRAAASIREEDRRYIAENLHKKQSGETAAEYYMYIVFQLELVNRERDLCAAHFQHLLDFFMENVNFDPSTVAGKLRIVYGVRVIANIFATGPANCQLELQADQLVHALNKLFALREPGLTQDLMQLLKNLIGAQLLDNELLMEHIRVYA</sequence>
<reference evidence="1 2" key="1">
    <citation type="journal article" date="2019" name="J. Hered.">
        <title>An Improved Genome Assembly for Drosophila navojoa, the Basal Species in the mojavensis Cluster.</title>
        <authorList>
            <person name="Vanderlinde T."/>
            <person name="Dupim E.G."/>
            <person name="Nazario-Yepiz N.O."/>
            <person name="Carvalho A.B."/>
        </authorList>
    </citation>
    <scope>NUCLEOTIDE SEQUENCE [LARGE SCALE GENOMIC DNA]</scope>
    <source>
        <strain evidence="1">Navoj_Jal97</strain>
        <tissue evidence="1">Whole organism</tissue>
    </source>
</reference>